<proteinExistence type="predicted"/>
<accession>A0ACC1U037</accession>
<sequence>MFARLSLLAMVAALGAIGASGRALPGSQIFSRATCETTYTVVAGDTCNEIAAKNDVAVSALEAANPSIDANCDNLFIGEQLCIPGTPPPPPCAENYTVKAGDVCINIANQFNITVAQLEAANTEIDPLCDNLQIGEVDQSRYSTYRDFANDSRLGSMHSLGLRIEATQR</sequence>
<organism evidence="1 2">
    <name type="scientific">Lentinula aff. lateritia</name>
    <dbReference type="NCBI Taxonomy" id="2804960"/>
    <lineage>
        <taxon>Eukaryota</taxon>
        <taxon>Fungi</taxon>
        <taxon>Dikarya</taxon>
        <taxon>Basidiomycota</taxon>
        <taxon>Agaricomycotina</taxon>
        <taxon>Agaricomycetes</taxon>
        <taxon>Agaricomycetidae</taxon>
        <taxon>Agaricales</taxon>
        <taxon>Marasmiineae</taxon>
        <taxon>Omphalotaceae</taxon>
        <taxon>Lentinula</taxon>
    </lineage>
</organism>
<dbReference type="Proteomes" id="UP001163835">
    <property type="component" value="Unassembled WGS sequence"/>
</dbReference>
<name>A0ACC1U037_9AGAR</name>
<evidence type="ECO:0000313" key="1">
    <source>
        <dbReference type="EMBL" id="KAJ3810228.1"/>
    </source>
</evidence>
<protein>
    <submittedName>
        <fullName evidence="1">Uncharacterized protein</fullName>
    </submittedName>
</protein>
<evidence type="ECO:0000313" key="2">
    <source>
        <dbReference type="Proteomes" id="UP001163835"/>
    </source>
</evidence>
<keyword evidence="2" id="KW-1185">Reference proteome</keyword>
<comment type="caution">
    <text evidence="1">The sequence shown here is derived from an EMBL/GenBank/DDBJ whole genome shotgun (WGS) entry which is preliminary data.</text>
</comment>
<dbReference type="EMBL" id="MU795113">
    <property type="protein sequence ID" value="KAJ3810228.1"/>
    <property type="molecule type" value="Genomic_DNA"/>
</dbReference>
<reference evidence="1" key="1">
    <citation type="submission" date="2022-09" db="EMBL/GenBank/DDBJ databases">
        <title>A Global Phylogenomic Analysis of the Shiitake Genus Lentinula.</title>
        <authorList>
            <consortium name="DOE Joint Genome Institute"/>
            <person name="Sierra-Patev S."/>
            <person name="Min B."/>
            <person name="Naranjo-Ortiz M."/>
            <person name="Looney B."/>
            <person name="Konkel Z."/>
            <person name="Slot J.C."/>
            <person name="Sakamoto Y."/>
            <person name="Steenwyk J.L."/>
            <person name="Rokas A."/>
            <person name="Carro J."/>
            <person name="Camarero S."/>
            <person name="Ferreira P."/>
            <person name="Molpeceres G."/>
            <person name="Ruiz-Duenas F.J."/>
            <person name="Serrano A."/>
            <person name="Henrissat B."/>
            <person name="Drula E."/>
            <person name="Hughes K.W."/>
            <person name="Mata J.L."/>
            <person name="Ishikawa N.K."/>
            <person name="Vargas-Isla R."/>
            <person name="Ushijima S."/>
            <person name="Smith C.A."/>
            <person name="Ahrendt S."/>
            <person name="Andreopoulos W."/>
            <person name="He G."/>
            <person name="Labutti K."/>
            <person name="Lipzen A."/>
            <person name="Ng V."/>
            <person name="Riley R."/>
            <person name="Sandor L."/>
            <person name="Barry K."/>
            <person name="Martinez A.T."/>
            <person name="Xiao Y."/>
            <person name="Gibbons J.G."/>
            <person name="Terashima K."/>
            <person name="Grigoriev I.V."/>
            <person name="Hibbett D.S."/>
        </authorList>
    </citation>
    <scope>NUCLEOTIDE SEQUENCE</scope>
    <source>
        <strain evidence="1">TMI1499</strain>
    </source>
</reference>
<gene>
    <name evidence="1" type="ORF">F5876DRAFT_65810</name>
</gene>